<keyword evidence="5 9" id="KW-0812">Transmembrane</keyword>
<dbReference type="PIRSF" id="PIRSF006351">
    <property type="entry name" value="PTS_EIIC-Cellobiose"/>
    <property type="match status" value="1"/>
</dbReference>
<evidence type="ECO:0000313" key="11">
    <source>
        <dbReference type="EMBL" id="OTP15908.1"/>
    </source>
</evidence>
<evidence type="ECO:0000313" key="13">
    <source>
        <dbReference type="Proteomes" id="UP000195141"/>
    </source>
</evidence>
<evidence type="ECO:0000313" key="12">
    <source>
        <dbReference type="EMBL" id="WYJ92220.1"/>
    </source>
</evidence>
<feature type="transmembrane region" description="Helical" evidence="9">
    <location>
        <begin position="126"/>
        <end position="146"/>
    </location>
</feature>
<dbReference type="PROSITE" id="PS51105">
    <property type="entry name" value="PTS_EIIC_TYPE_3"/>
    <property type="match status" value="1"/>
</dbReference>
<name>A0A242K6G5_9ENTE</name>
<feature type="transmembrane region" description="Helical" evidence="9">
    <location>
        <begin position="97"/>
        <end position="119"/>
    </location>
</feature>
<evidence type="ECO:0000259" key="10">
    <source>
        <dbReference type="PROSITE" id="PS51105"/>
    </source>
</evidence>
<feature type="transmembrane region" description="Helical" evidence="9">
    <location>
        <begin position="258"/>
        <end position="276"/>
    </location>
</feature>
<evidence type="ECO:0000256" key="4">
    <source>
        <dbReference type="ARBA" id="ARBA00022597"/>
    </source>
</evidence>
<feature type="transmembrane region" description="Helical" evidence="9">
    <location>
        <begin position="211"/>
        <end position="232"/>
    </location>
</feature>
<sequence length="462" mass="50567">MLLKRARSYKNWGAQAMNEEKKQKREALMGKFVLMAQKIGQQIYLRTLRDSFATIMPLFILAGIAILINSVVLDSTGWFKNLISAETMSTWQNWGNIITNATLNITGIILVIAIGYFLAKNREYDNPIGVVIAVVPAFLTLLPMMIETTPIDAENAVKINGVISYGNIGSKGVFAAIITGLLATELYIRLTRSEKLKINLGDSVPPAVGKSFNTMVPLIIVVSLFAFASFLIQLTGNDFMSIIERFIQEPLRGVGTSYFGYLLLVCFGNLLFSFGIHQSVVTGPILDPLLMVNMNENMDAAAAGQQAPHIINSAFHQVYGALMGGTGSTIALVLAILIFSRYRAYRDLSKLALGPNLFNINEPVIFGLPIVFNLPMIIPFVLSPIVGTSIGYLATTAGFVNRCVVTIPWTTPPFLSGFLATAGDWRAMIVQAIIIVALIFFYLPFLKISERVARASAENATY</sequence>
<proteinExistence type="predicted"/>
<dbReference type="EMBL" id="NGMM01000003">
    <property type="protein sequence ID" value="OTP15908.1"/>
    <property type="molecule type" value="Genomic_DNA"/>
</dbReference>
<reference evidence="12" key="3">
    <citation type="submission" date="2024-03" db="EMBL/GenBank/DDBJ databases">
        <title>The Genome Sequence of Enterococcus sp. DIV0242b.</title>
        <authorList>
            <consortium name="The Broad Institute Genomics Platform"/>
            <consortium name="The Broad Institute Microbial Omics Core"/>
            <consortium name="The Broad Institute Genomic Center for Infectious Diseases"/>
            <person name="Earl A."/>
            <person name="Manson A."/>
            <person name="Gilmore M."/>
            <person name="Schwartman J."/>
            <person name="Shea T."/>
            <person name="Abouelleil A."/>
            <person name="Cao P."/>
            <person name="Chapman S."/>
            <person name="Cusick C."/>
            <person name="Young S."/>
            <person name="Neafsey D."/>
            <person name="Nusbaum C."/>
            <person name="Birren B."/>
        </authorList>
    </citation>
    <scope>NUCLEOTIDE SEQUENCE</scope>
    <source>
        <strain evidence="12">9E7_DIV0242</strain>
    </source>
</reference>
<accession>A0A242K6G5</accession>
<feature type="transmembrane region" description="Helical" evidence="9">
    <location>
        <begin position="429"/>
        <end position="446"/>
    </location>
</feature>
<evidence type="ECO:0000256" key="6">
    <source>
        <dbReference type="ARBA" id="ARBA00022989"/>
    </source>
</evidence>
<keyword evidence="4 8" id="KW-0762">Sugar transport</keyword>
<dbReference type="Pfam" id="PF02378">
    <property type="entry name" value="PTS_EIIC"/>
    <property type="match status" value="1"/>
</dbReference>
<keyword evidence="7 8" id="KW-0472">Membrane</keyword>
<evidence type="ECO:0000256" key="5">
    <source>
        <dbReference type="ARBA" id="ARBA00022692"/>
    </source>
</evidence>
<dbReference type="NCBIfam" id="TIGR00410">
    <property type="entry name" value="lacE"/>
    <property type="match status" value="1"/>
</dbReference>
<evidence type="ECO:0000256" key="7">
    <source>
        <dbReference type="ARBA" id="ARBA00023136"/>
    </source>
</evidence>
<dbReference type="GO" id="GO:1901264">
    <property type="term" value="P:carbohydrate derivative transport"/>
    <property type="evidence" value="ECO:0007669"/>
    <property type="project" value="TreeGrafter"/>
</dbReference>
<dbReference type="InterPro" id="IPR004501">
    <property type="entry name" value="PTS_EIIC_3"/>
</dbReference>
<evidence type="ECO:0000256" key="1">
    <source>
        <dbReference type="ARBA" id="ARBA00004651"/>
    </source>
</evidence>
<comment type="subcellular location">
    <subcellularLocation>
        <location evidence="1">Cell membrane</location>
        <topology evidence="1">Multi-pass membrane protein</topology>
    </subcellularLocation>
</comment>
<dbReference type="Proteomes" id="UP000195141">
    <property type="component" value="Chromosome"/>
</dbReference>
<dbReference type="InterPro" id="IPR004796">
    <property type="entry name" value="PTS_IIC_cello"/>
</dbReference>
<dbReference type="PANTHER" id="PTHR33989:SF10">
    <property type="entry name" value="PERMEASE IIC COMPONENT"/>
    <property type="match status" value="1"/>
</dbReference>
<reference evidence="11" key="1">
    <citation type="submission" date="2017-05" db="EMBL/GenBank/DDBJ databases">
        <title>The Genome Sequence of Enterococcus sp. 9E7_DIV0242.</title>
        <authorList>
            <consortium name="The Broad Institute Genomics Platform"/>
            <consortium name="The Broad Institute Genomic Center for Infectious Diseases"/>
            <person name="Earl A."/>
            <person name="Manson A."/>
            <person name="Schwartman J."/>
            <person name="Gilmore M."/>
            <person name="Abouelleil A."/>
            <person name="Cao P."/>
            <person name="Chapman S."/>
            <person name="Cusick C."/>
            <person name="Shea T."/>
            <person name="Young S."/>
            <person name="Neafsey D."/>
            <person name="Nusbaum C."/>
            <person name="Birren B."/>
        </authorList>
    </citation>
    <scope>NUCLEOTIDE SEQUENCE [LARGE SCALE GENOMIC DNA]</scope>
    <source>
        <strain evidence="11">9E7_DIV0242</strain>
    </source>
</reference>
<keyword evidence="2 8" id="KW-0813">Transport</keyword>
<dbReference type="InterPro" id="IPR051088">
    <property type="entry name" value="PTS_Sugar-EIIC/EIIB"/>
</dbReference>
<feature type="transmembrane region" description="Helical" evidence="9">
    <location>
        <begin position="52"/>
        <end position="72"/>
    </location>
</feature>
<evidence type="ECO:0000256" key="2">
    <source>
        <dbReference type="ARBA" id="ARBA00022448"/>
    </source>
</evidence>
<reference evidence="12" key="2">
    <citation type="submission" date="2017-05" db="EMBL/GenBank/DDBJ databases">
        <authorList>
            <consortium name="The Broad Institute Genomics Platform"/>
            <consortium name="The Broad Institute Genomic Center for Infectious Diseases"/>
            <person name="Earl A."/>
            <person name="Manson A."/>
            <person name="Schwartman J."/>
            <person name="Gilmore M."/>
            <person name="Abouelleil A."/>
            <person name="Cao P."/>
            <person name="Chapman S."/>
            <person name="Cusick C."/>
            <person name="Shea T."/>
            <person name="Young S."/>
            <person name="Neafsey D."/>
            <person name="Nusbaum C."/>
            <person name="Birren B."/>
        </authorList>
    </citation>
    <scope>NUCLEOTIDE SEQUENCE</scope>
    <source>
        <strain evidence="12">9E7_DIV0242</strain>
    </source>
</reference>
<protein>
    <recommendedName>
        <fullName evidence="8">Permease IIC component</fullName>
    </recommendedName>
</protein>
<dbReference type="GO" id="GO:0008982">
    <property type="term" value="F:protein-N(PI)-phosphohistidine-sugar phosphotransferase activity"/>
    <property type="evidence" value="ECO:0007669"/>
    <property type="project" value="UniProtKB-UniRule"/>
</dbReference>
<keyword evidence="6 9" id="KW-1133">Transmembrane helix</keyword>
<organism evidence="11">
    <name type="scientific">Candidatus Enterococcus clewellii</name>
    <dbReference type="NCBI Taxonomy" id="1834193"/>
    <lineage>
        <taxon>Bacteria</taxon>
        <taxon>Bacillati</taxon>
        <taxon>Bacillota</taxon>
        <taxon>Bacilli</taxon>
        <taxon>Lactobacillales</taxon>
        <taxon>Enterococcaceae</taxon>
        <taxon>Enterococcus</taxon>
    </lineage>
</organism>
<feature type="transmembrane region" description="Helical" evidence="9">
    <location>
        <begin position="318"/>
        <end position="344"/>
    </location>
</feature>
<evidence type="ECO:0000256" key="8">
    <source>
        <dbReference type="PIRNR" id="PIRNR006351"/>
    </source>
</evidence>
<keyword evidence="13" id="KW-1185">Reference proteome</keyword>
<dbReference type="AlphaFoldDB" id="A0A242K6G5"/>
<feature type="transmembrane region" description="Helical" evidence="9">
    <location>
        <begin position="364"/>
        <end position="382"/>
    </location>
</feature>
<dbReference type="EMBL" id="CP147247">
    <property type="protein sequence ID" value="WYJ92220.1"/>
    <property type="molecule type" value="Genomic_DNA"/>
</dbReference>
<evidence type="ECO:0000256" key="9">
    <source>
        <dbReference type="SAM" id="Phobius"/>
    </source>
</evidence>
<dbReference type="PANTHER" id="PTHR33989">
    <property type="match status" value="1"/>
</dbReference>
<keyword evidence="3 8" id="KW-1003">Cell membrane</keyword>
<dbReference type="GO" id="GO:0005886">
    <property type="term" value="C:plasma membrane"/>
    <property type="evidence" value="ECO:0007669"/>
    <property type="project" value="UniProtKB-SubCell"/>
</dbReference>
<feature type="domain" description="PTS EIIC type-3" evidence="10">
    <location>
        <begin position="28"/>
        <end position="445"/>
    </location>
</feature>
<dbReference type="InterPro" id="IPR003352">
    <property type="entry name" value="PTS_EIIC"/>
</dbReference>
<gene>
    <name evidence="11" type="ORF">A5888_002122</name>
    <name evidence="12" type="ORF">A5888_003993</name>
</gene>
<evidence type="ECO:0000256" key="3">
    <source>
        <dbReference type="ARBA" id="ARBA00022475"/>
    </source>
</evidence>
<dbReference type="GO" id="GO:0009401">
    <property type="term" value="P:phosphoenolpyruvate-dependent sugar phosphotransferase system"/>
    <property type="evidence" value="ECO:0007669"/>
    <property type="project" value="InterPro"/>
</dbReference>
<comment type="function">
    <text evidence="8">The phosphoenolpyruvate-dependent sugar phosphotransferase system (PTS), a major carbohydrate active -transport system, catalyzes the phosphorylation of incoming sugar substrates concomitant with their translocation across the cell membrane.</text>
</comment>